<protein>
    <submittedName>
        <fullName evidence="1">Uncharacterized protein</fullName>
    </submittedName>
</protein>
<sequence length="31" mass="3644">MCCWSDIISAVRLQYLLNKCVLLIRFTITNI</sequence>
<name>A0A0A8ZP47_ARUDO</name>
<evidence type="ECO:0000313" key="1">
    <source>
        <dbReference type="EMBL" id="JAD38530.1"/>
    </source>
</evidence>
<organism evidence="1">
    <name type="scientific">Arundo donax</name>
    <name type="common">Giant reed</name>
    <name type="synonym">Donax arundinaceus</name>
    <dbReference type="NCBI Taxonomy" id="35708"/>
    <lineage>
        <taxon>Eukaryota</taxon>
        <taxon>Viridiplantae</taxon>
        <taxon>Streptophyta</taxon>
        <taxon>Embryophyta</taxon>
        <taxon>Tracheophyta</taxon>
        <taxon>Spermatophyta</taxon>
        <taxon>Magnoliopsida</taxon>
        <taxon>Liliopsida</taxon>
        <taxon>Poales</taxon>
        <taxon>Poaceae</taxon>
        <taxon>PACMAD clade</taxon>
        <taxon>Arundinoideae</taxon>
        <taxon>Arundineae</taxon>
        <taxon>Arundo</taxon>
    </lineage>
</organism>
<dbReference type="AlphaFoldDB" id="A0A0A8ZP47"/>
<dbReference type="EMBL" id="GBRH01259365">
    <property type="protein sequence ID" value="JAD38530.1"/>
    <property type="molecule type" value="Transcribed_RNA"/>
</dbReference>
<accession>A0A0A8ZP47</accession>
<reference evidence="1" key="2">
    <citation type="journal article" date="2015" name="Data Brief">
        <title>Shoot transcriptome of the giant reed, Arundo donax.</title>
        <authorList>
            <person name="Barrero R.A."/>
            <person name="Guerrero F.D."/>
            <person name="Moolhuijzen P."/>
            <person name="Goolsby J.A."/>
            <person name="Tidwell J."/>
            <person name="Bellgard S.E."/>
            <person name="Bellgard M.I."/>
        </authorList>
    </citation>
    <scope>NUCLEOTIDE SEQUENCE</scope>
    <source>
        <tissue evidence="1">Shoot tissue taken approximately 20 cm above the soil surface</tissue>
    </source>
</reference>
<reference evidence="1" key="1">
    <citation type="submission" date="2014-09" db="EMBL/GenBank/DDBJ databases">
        <authorList>
            <person name="Magalhaes I.L.F."/>
            <person name="Oliveira U."/>
            <person name="Santos F.R."/>
            <person name="Vidigal T.H.D.A."/>
            <person name="Brescovit A.D."/>
            <person name="Santos A.J."/>
        </authorList>
    </citation>
    <scope>NUCLEOTIDE SEQUENCE</scope>
    <source>
        <tissue evidence="1">Shoot tissue taken approximately 20 cm above the soil surface</tissue>
    </source>
</reference>
<proteinExistence type="predicted"/>